<protein>
    <submittedName>
        <fullName evidence="2">DUF805 domain-containing protein</fullName>
    </submittedName>
</protein>
<dbReference type="EMBL" id="JADHEC010000028">
    <property type="protein sequence ID" value="MBF2709317.1"/>
    <property type="molecule type" value="Genomic_DNA"/>
</dbReference>
<evidence type="ECO:0000313" key="3">
    <source>
        <dbReference type="Proteomes" id="UP000646211"/>
    </source>
</evidence>
<dbReference type="Proteomes" id="UP000646211">
    <property type="component" value="Unassembled WGS sequence"/>
</dbReference>
<organism evidence="2 3">
    <name type="scientific">Flavobacterium soyangense</name>
    <dbReference type="NCBI Taxonomy" id="2023265"/>
    <lineage>
        <taxon>Bacteria</taxon>
        <taxon>Pseudomonadati</taxon>
        <taxon>Bacteroidota</taxon>
        <taxon>Flavobacteriia</taxon>
        <taxon>Flavobacteriales</taxon>
        <taxon>Flavobacteriaceae</taxon>
        <taxon>Flavobacterium</taxon>
    </lineage>
</organism>
<accession>A0A930UEB4</accession>
<comment type="caution">
    <text evidence="2">The sequence shown here is derived from an EMBL/GenBank/DDBJ whole genome shotgun (WGS) entry which is preliminary data.</text>
</comment>
<evidence type="ECO:0000313" key="2">
    <source>
        <dbReference type="EMBL" id="MBF2709317.1"/>
    </source>
</evidence>
<dbReference type="AlphaFoldDB" id="A0A930UEB4"/>
<dbReference type="GO" id="GO:0005886">
    <property type="term" value="C:plasma membrane"/>
    <property type="evidence" value="ECO:0007669"/>
    <property type="project" value="TreeGrafter"/>
</dbReference>
<dbReference type="RefSeq" id="WP_194312560.1">
    <property type="nucleotide sequence ID" value="NZ_JADHEC010000028.1"/>
</dbReference>
<feature type="transmembrane region" description="Helical" evidence="1">
    <location>
        <begin position="56"/>
        <end position="73"/>
    </location>
</feature>
<keyword evidence="1" id="KW-0812">Transmembrane</keyword>
<name>A0A930UEB4_9FLAO</name>
<dbReference type="PANTHER" id="PTHR34980">
    <property type="entry name" value="INNER MEMBRANE PROTEIN-RELATED-RELATED"/>
    <property type="match status" value="1"/>
</dbReference>
<reference evidence="2" key="1">
    <citation type="submission" date="2020-11" db="EMBL/GenBank/DDBJ databases">
        <title>Genome of Flavobacterium soyangense.</title>
        <authorList>
            <person name="Liu Q."/>
            <person name="Xin Y.-H."/>
        </authorList>
    </citation>
    <scope>NUCLEOTIDE SEQUENCE</scope>
    <source>
        <strain evidence="2">CGMCC 1.13493</strain>
    </source>
</reference>
<feature type="transmembrane region" description="Helical" evidence="1">
    <location>
        <begin position="23"/>
        <end position="44"/>
    </location>
</feature>
<dbReference type="PANTHER" id="PTHR34980:SF2">
    <property type="entry name" value="INNER MEMBRANE PROTEIN YHAH-RELATED"/>
    <property type="match status" value="1"/>
</dbReference>
<proteinExistence type="predicted"/>
<dbReference type="InterPro" id="IPR008523">
    <property type="entry name" value="DUF805"/>
</dbReference>
<feature type="transmembrane region" description="Helical" evidence="1">
    <location>
        <begin position="85"/>
        <end position="104"/>
    </location>
</feature>
<keyword evidence="1" id="KW-1133">Transmembrane helix</keyword>
<sequence>MKYYLKALQNYATFSGRARRSEFWYFTLYNTIFVFIAIMIDVAIGKATQEKEFIPIIYMLYILFVLVPCFSVFVRRIHDVGKSGWFILIAAIPIAGPIWLWVLMATNGDVGKNKYGVDPKEIS</sequence>
<keyword evidence="3" id="KW-1185">Reference proteome</keyword>
<keyword evidence="1" id="KW-0472">Membrane</keyword>
<evidence type="ECO:0000256" key="1">
    <source>
        <dbReference type="SAM" id="Phobius"/>
    </source>
</evidence>
<gene>
    <name evidence="2" type="ORF">IR213_12050</name>
</gene>
<dbReference type="Pfam" id="PF05656">
    <property type="entry name" value="DUF805"/>
    <property type="match status" value="1"/>
</dbReference>